<dbReference type="GO" id="GO:0003735">
    <property type="term" value="F:structural constituent of ribosome"/>
    <property type="evidence" value="ECO:0007669"/>
    <property type="project" value="InterPro"/>
</dbReference>
<sequence length="236" mass="26499">MDFRLLARSLRARPTPWLQQQTQLHPVGFLTNGVRYNSSTSSPIPPFKPTSPTDQPSTAPEAAKQAEKPTSNLDKSTTAAPEAVPRAAQQARKPVSDFDDILSRLDLNKPREAPSSQRRIFSDSLSRAVGEGAQSSYRARSRVPLPARKVELKLGPTLGRQVHVEPERGTDLGGALRKLQATLSQNSVRRDAHDQKFHVRRGMVRKQKKMARWKKLFKFSFQGTVKKIQRMQAQGW</sequence>
<dbReference type="PANTHER" id="PTHR41237:SF1">
    <property type="entry name" value="SMALL RIBOSOMAL SUBUNIT PROTEIN BS21M"/>
    <property type="match status" value="1"/>
</dbReference>
<evidence type="ECO:0000256" key="1">
    <source>
        <dbReference type="ARBA" id="ARBA00006640"/>
    </source>
</evidence>
<dbReference type="GO" id="GO:0070124">
    <property type="term" value="P:mitochondrial translational initiation"/>
    <property type="evidence" value="ECO:0007669"/>
    <property type="project" value="TreeGrafter"/>
</dbReference>
<evidence type="ECO:0000313" key="5">
    <source>
        <dbReference type="EMBL" id="OQE42095.1"/>
    </source>
</evidence>
<feature type="region of interest" description="Disordered" evidence="4">
    <location>
        <begin position="36"/>
        <end position="97"/>
    </location>
</feature>
<dbReference type="EMBL" id="MDDG01000004">
    <property type="protein sequence ID" value="OQE42095.1"/>
    <property type="molecule type" value="Genomic_DNA"/>
</dbReference>
<dbReference type="STRING" id="36646.A0A1V6UUL1"/>
<organism evidence="5 6">
    <name type="scientific">Penicillium coprophilum</name>
    <dbReference type="NCBI Taxonomy" id="36646"/>
    <lineage>
        <taxon>Eukaryota</taxon>
        <taxon>Fungi</taxon>
        <taxon>Dikarya</taxon>
        <taxon>Ascomycota</taxon>
        <taxon>Pezizomycotina</taxon>
        <taxon>Eurotiomycetes</taxon>
        <taxon>Eurotiomycetidae</taxon>
        <taxon>Eurotiales</taxon>
        <taxon>Aspergillaceae</taxon>
        <taxon>Penicillium</taxon>
    </lineage>
</organism>
<comment type="caution">
    <text evidence="5">The sequence shown here is derived from an EMBL/GenBank/DDBJ whole genome shotgun (WGS) entry which is preliminary data.</text>
</comment>
<evidence type="ECO:0000313" key="6">
    <source>
        <dbReference type="Proteomes" id="UP000191500"/>
    </source>
</evidence>
<reference evidence="6" key="1">
    <citation type="journal article" date="2017" name="Nat. Microbiol.">
        <title>Global analysis of biosynthetic gene clusters reveals vast potential of secondary metabolite production in Penicillium species.</title>
        <authorList>
            <person name="Nielsen J.C."/>
            <person name="Grijseels S."/>
            <person name="Prigent S."/>
            <person name="Ji B."/>
            <person name="Dainat J."/>
            <person name="Nielsen K.F."/>
            <person name="Frisvad J.C."/>
            <person name="Workman M."/>
            <person name="Nielsen J."/>
        </authorList>
    </citation>
    <scope>NUCLEOTIDE SEQUENCE [LARGE SCALE GENOMIC DNA]</scope>
    <source>
        <strain evidence="6">IBT 31321</strain>
    </source>
</reference>
<feature type="compositionally biased region" description="Polar residues" evidence="4">
    <location>
        <begin position="68"/>
        <end position="79"/>
    </location>
</feature>
<name>A0A1V6UUL1_9EURO</name>
<dbReference type="InterPro" id="IPR052837">
    <property type="entry name" value="Mitoribosomal_bS21"/>
</dbReference>
<dbReference type="Pfam" id="PF01165">
    <property type="entry name" value="Ribosomal_S21"/>
    <property type="match status" value="1"/>
</dbReference>
<keyword evidence="3" id="KW-0687">Ribonucleoprotein</keyword>
<evidence type="ECO:0000256" key="3">
    <source>
        <dbReference type="ARBA" id="ARBA00023274"/>
    </source>
</evidence>
<dbReference type="Proteomes" id="UP000191500">
    <property type="component" value="Unassembled WGS sequence"/>
</dbReference>
<evidence type="ECO:0008006" key="7">
    <source>
        <dbReference type="Google" id="ProtNLM"/>
    </source>
</evidence>
<dbReference type="GO" id="GO:0005763">
    <property type="term" value="C:mitochondrial small ribosomal subunit"/>
    <property type="evidence" value="ECO:0007669"/>
    <property type="project" value="TreeGrafter"/>
</dbReference>
<gene>
    <name evidence="5" type="ORF">PENCOP_c004G00970</name>
</gene>
<evidence type="ECO:0000256" key="2">
    <source>
        <dbReference type="ARBA" id="ARBA00022980"/>
    </source>
</evidence>
<comment type="similarity">
    <text evidence="1">Belongs to the bacterial ribosomal protein bS21 family.</text>
</comment>
<protein>
    <recommendedName>
        <fullName evidence="7">Ribosomal protein S21</fullName>
    </recommendedName>
</protein>
<dbReference type="AlphaFoldDB" id="A0A1V6UUL1"/>
<dbReference type="PANTHER" id="PTHR41237">
    <property type="entry name" value="37S RIBOSOMAL PROTEIN MRP21, MITOCHONDRIAL"/>
    <property type="match status" value="1"/>
</dbReference>
<keyword evidence="6" id="KW-1185">Reference proteome</keyword>
<accession>A0A1V6UUL1</accession>
<evidence type="ECO:0000256" key="4">
    <source>
        <dbReference type="SAM" id="MobiDB-lite"/>
    </source>
</evidence>
<dbReference type="InterPro" id="IPR001911">
    <property type="entry name" value="Ribosomal_bS21"/>
</dbReference>
<keyword evidence="2" id="KW-0689">Ribosomal protein</keyword>
<proteinExistence type="inferred from homology"/>